<evidence type="ECO:0000259" key="1">
    <source>
        <dbReference type="Pfam" id="PF01208"/>
    </source>
</evidence>
<dbReference type="STRING" id="1122154.SAMN02746068_01487"/>
<dbReference type="AlphaFoldDB" id="A0A1K2HEW8"/>
<accession>A0A1K2HEW8</accession>
<sequence>MSEKRARFQAVLDGQAVDRIPTGFWYHFFKDELDEATSQSDLIADNVTGHQKFISDFKPDFIKLMSDGYFHYPNASKWRTASDAELLTVTSIGHDHIWITEQVALVKAQHAQFSEDIFSFYNIFAPATYLKFALGGDDQLVNFVNTHSEQSIQHIFDIVSHDIATLVAKVIKQGSADGIYYSTQNIQSISDQTIFNQFIKPSDIAVLKAAKAAGGTNILHICGYEGASNRLTDFANYPADIMNWATAVEGVTLSQGRAIFPNRVLLGGFGNTTKDVLYRGTTDDIVAETQEIINAFGDDTRFLIGADCTVPRDIDLKHLVAARKAAVRQPITV</sequence>
<dbReference type="GO" id="GO:0006779">
    <property type="term" value="P:porphyrin-containing compound biosynthetic process"/>
    <property type="evidence" value="ECO:0007669"/>
    <property type="project" value="InterPro"/>
</dbReference>
<dbReference type="SUPFAM" id="SSF51726">
    <property type="entry name" value="UROD/MetE-like"/>
    <property type="match status" value="1"/>
</dbReference>
<evidence type="ECO:0000313" key="2">
    <source>
        <dbReference type="EMBL" id="PCS03316.1"/>
    </source>
</evidence>
<keyword evidence="5" id="KW-1185">Reference proteome</keyword>
<evidence type="ECO:0000313" key="4">
    <source>
        <dbReference type="Proteomes" id="UP000185655"/>
    </source>
</evidence>
<dbReference type="InterPro" id="IPR000257">
    <property type="entry name" value="Uroporphyrinogen_deCOase"/>
</dbReference>
<feature type="domain" description="Uroporphyrinogen decarboxylase (URO-D)" evidence="1">
    <location>
        <begin position="122"/>
        <end position="325"/>
    </location>
</feature>
<dbReference type="Pfam" id="PF01208">
    <property type="entry name" value="URO-D"/>
    <property type="match status" value="1"/>
</dbReference>
<dbReference type="Proteomes" id="UP000185655">
    <property type="component" value="Unassembled WGS sequence"/>
</dbReference>
<evidence type="ECO:0000313" key="5">
    <source>
        <dbReference type="Proteomes" id="UP000218979"/>
    </source>
</evidence>
<dbReference type="EMBL" id="FPKS01000008">
    <property type="protein sequence ID" value="SFZ75197.1"/>
    <property type="molecule type" value="Genomic_DNA"/>
</dbReference>
<dbReference type="OrthoDB" id="7375127at2"/>
<dbReference type="RefSeq" id="WP_031365454.1">
    <property type="nucleotide sequence ID" value="NZ_FPKS01000008.1"/>
</dbReference>
<dbReference type="Proteomes" id="UP000218979">
    <property type="component" value="Unassembled WGS sequence"/>
</dbReference>
<reference evidence="2 5" key="1">
    <citation type="submission" date="2014-12" db="EMBL/GenBank/DDBJ databases">
        <title>Draft genome sequences of 10 type strains of Lactococcus.</title>
        <authorList>
            <person name="Sun Z."/>
            <person name="Zhong Z."/>
            <person name="Liu W."/>
            <person name="Zhang W."/>
            <person name="Zhang H."/>
        </authorList>
    </citation>
    <scope>NUCLEOTIDE SEQUENCE [LARGE SCALE GENOMIC DNA]</scope>
    <source>
        <strain evidence="2 5">DSM 22330</strain>
    </source>
</reference>
<name>A0A1K2HEW8_9LACT</name>
<dbReference type="InterPro" id="IPR038071">
    <property type="entry name" value="UROD/MetE-like_sf"/>
</dbReference>
<evidence type="ECO:0000313" key="3">
    <source>
        <dbReference type="EMBL" id="SFZ75197.1"/>
    </source>
</evidence>
<reference evidence="3 4" key="2">
    <citation type="submission" date="2016-11" db="EMBL/GenBank/DDBJ databases">
        <authorList>
            <person name="Jaros S."/>
            <person name="Januszkiewicz K."/>
            <person name="Wedrychowicz H."/>
        </authorList>
    </citation>
    <scope>NUCLEOTIDE SEQUENCE [LARGE SCALE GENOMIC DNA]</scope>
    <source>
        <strain evidence="3 4">DSM 22330</strain>
    </source>
</reference>
<dbReference type="EMBL" id="JXJT01000009">
    <property type="protein sequence ID" value="PCS03316.1"/>
    <property type="molecule type" value="Genomic_DNA"/>
</dbReference>
<proteinExistence type="predicted"/>
<gene>
    <name evidence="2" type="ORF">RR45_GL002085</name>
    <name evidence="3" type="ORF">SAMN02746068_01487</name>
</gene>
<organism evidence="3 4">
    <name type="scientific">Pseudolactococcus chungangensis CAU 28 = DSM 22330</name>
    <dbReference type="NCBI Taxonomy" id="1122154"/>
    <lineage>
        <taxon>Bacteria</taxon>
        <taxon>Bacillati</taxon>
        <taxon>Bacillota</taxon>
        <taxon>Bacilli</taxon>
        <taxon>Lactobacillales</taxon>
        <taxon>Streptococcaceae</taxon>
        <taxon>Pseudolactococcus</taxon>
    </lineage>
</organism>
<dbReference type="GO" id="GO:0004853">
    <property type="term" value="F:uroporphyrinogen decarboxylase activity"/>
    <property type="evidence" value="ECO:0007669"/>
    <property type="project" value="InterPro"/>
</dbReference>
<dbReference type="Gene3D" id="3.20.20.210">
    <property type="match status" value="1"/>
</dbReference>
<protein>
    <submittedName>
        <fullName evidence="3">Uroporphyrinogen decarboxylase</fullName>
    </submittedName>
</protein>